<evidence type="ECO:0000313" key="5">
    <source>
        <dbReference type="EMBL" id="RIA75673.1"/>
    </source>
</evidence>
<dbReference type="PROSITE" id="PS50893">
    <property type="entry name" value="ABC_TRANSPORTER_2"/>
    <property type="match status" value="1"/>
</dbReference>
<evidence type="ECO:0000256" key="3">
    <source>
        <dbReference type="ARBA" id="ARBA00022840"/>
    </source>
</evidence>
<feature type="domain" description="ABC transporter" evidence="4">
    <location>
        <begin position="2"/>
        <end position="226"/>
    </location>
</feature>
<comment type="caution">
    <text evidence="5">The sequence shown here is derived from an EMBL/GenBank/DDBJ whole genome shotgun (WGS) entry which is preliminary data.</text>
</comment>
<dbReference type="PANTHER" id="PTHR42939">
    <property type="entry name" value="ABC TRANSPORTER ATP-BINDING PROTEIN ALBC-RELATED"/>
    <property type="match status" value="1"/>
</dbReference>
<dbReference type="InterPro" id="IPR003439">
    <property type="entry name" value="ABC_transporter-like_ATP-bd"/>
</dbReference>
<dbReference type="Gene3D" id="3.40.50.300">
    <property type="entry name" value="P-loop containing nucleotide triphosphate hydrolases"/>
    <property type="match status" value="1"/>
</dbReference>
<keyword evidence="2" id="KW-0547">Nucleotide-binding</keyword>
<dbReference type="GO" id="GO:0016887">
    <property type="term" value="F:ATP hydrolysis activity"/>
    <property type="evidence" value="ECO:0007669"/>
    <property type="project" value="InterPro"/>
</dbReference>
<dbReference type="EMBL" id="QXEV01000013">
    <property type="protein sequence ID" value="RIA75673.1"/>
    <property type="molecule type" value="Genomic_DNA"/>
</dbReference>
<dbReference type="Pfam" id="PF00005">
    <property type="entry name" value="ABC_tran"/>
    <property type="match status" value="1"/>
</dbReference>
<dbReference type="FunCoup" id="A0A397RNG8">
    <property type="interactions" value="77"/>
</dbReference>
<keyword evidence="6" id="KW-1185">Reference proteome</keyword>
<organism evidence="5 6">
    <name type="scientific">Anaeroplasma bactoclasticum</name>
    <dbReference type="NCBI Taxonomy" id="2088"/>
    <lineage>
        <taxon>Bacteria</taxon>
        <taxon>Bacillati</taxon>
        <taxon>Mycoplasmatota</taxon>
        <taxon>Mollicutes</taxon>
        <taxon>Anaeroplasmatales</taxon>
        <taxon>Anaeroplasmataceae</taxon>
        <taxon>Anaeroplasma</taxon>
    </lineage>
</organism>
<keyword evidence="3 5" id="KW-0067">ATP-binding</keyword>
<dbReference type="Proteomes" id="UP000266506">
    <property type="component" value="Unassembled WGS sequence"/>
</dbReference>
<dbReference type="InParanoid" id="A0A397RNG8"/>
<dbReference type="InterPro" id="IPR003593">
    <property type="entry name" value="AAA+_ATPase"/>
</dbReference>
<keyword evidence="1" id="KW-0813">Transport</keyword>
<evidence type="ECO:0000256" key="1">
    <source>
        <dbReference type="ARBA" id="ARBA00022448"/>
    </source>
</evidence>
<dbReference type="InterPro" id="IPR027417">
    <property type="entry name" value="P-loop_NTPase"/>
</dbReference>
<protein>
    <submittedName>
        <fullName evidence="5">ABC-2 type transport system ATP-binding protein</fullName>
    </submittedName>
</protein>
<dbReference type="PANTHER" id="PTHR42939:SF1">
    <property type="entry name" value="ABC TRANSPORTER ATP-BINDING PROTEIN ALBC-RELATED"/>
    <property type="match status" value="1"/>
</dbReference>
<dbReference type="GO" id="GO:0005524">
    <property type="term" value="F:ATP binding"/>
    <property type="evidence" value="ECO:0007669"/>
    <property type="project" value="UniProtKB-KW"/>
</dbReference>
<dbReference type="InterPro" id="IPR051782">
    <property type="entry name" value="ABC_Transporter_VariousFunc"/>
</dbReference>
<name>A0A397RNG8_9MOLU</name>
<dbReference type="OrthoDB" id="9778547at2"/>
<evidence type="ECO:0000313" key="6">
    <source>
        <dbReference type="Proteomes" id="UP000266506"/>
    </source>
</evidence>
<evidence type="ECO:0000256" key="2">
    <source>
        <dbReference type="ARBA" id="ARBA00022741"/>
    </source>
</evidence>
<dbReference type="CDD" id="cd03230">
    <property type="entry name" value="ABC_DR_subfamily_A"/>
    <property type="match status" value="1"/>
</dbReference>
<sequence>MIEIRGISKSFKDHEVLKDINLKIPDKKILGLIGINGAGKSTLLRVISGIYSADDGVVLVDGENAFDNENVKKKMFFLSDDPFYTARTTPASLLTLMNTFYPVNEVTYFETLDKFKIPIHKRMDKFSKGMKRQVFVSLAFAIRPKYMLLDEAFDGLDPLARVEFKNQIKDMVDKLGTTVIISSHSLKELEDLCDAFAILNNTKIAASGSIEESIGVLHKYQIAFKEDIDIHFFPRIYKHIEKDGRVVRLISELNLKDIEEKLKDMKPVFIDELPIEFEEVFTAIVENGGKMVWKRYSYITLEEESQQF</sequence>
<dbReference type="AlphaFoldDB" id="A0A397RNG8"/>
<reference evidence="5 6" key="1">
    <citation type="submission" date="2018-08" db="EMBL/GenBank/DDBJ databases">
        <title>Genomic Encyclopedia of Archaeal and Bacterial Type Strains, Phase II (KMG-II): from individual species to whole genera.</title>
        <authorList>
            <person name="Goeker M."/>
        </authorList>
    </citation>
    <scope>NUCLEOTIDE SEQUENCE [LARGE SCALE GENOMIC DNA]</scope>
    <source>
        <strain evidence="5 6">ATCC 27112</strain>
    </source>
</reference>
<dbReference type="SMART" id="SM00382">
    <property type="entry name" value="AAA"/>
    <property type="match status" value="1"/>
</dbReference>
<dbReference type="SUPFAM" id="SSF52540">
    <property type="entry name" value="P-loop containing nucleoside triphosphate hydrolases"/>
    <property type="match status" value="1"/>
</dbReference>
<proteinExistence type="predicted"/>
<evidence type="ECO:0000259" key="4">
    <source>
        <dbReference type="PROSITE" id="PS50893"/>
    </source>
</evidence>
<gene>
    <name evidence="5" type="ORF">EI71_01242</name>
</gene>
<accession>A0A397RNG8</accession>